<organism evidence="1 2">
    <name type="scientific">Rosa chinensis</name>
    <name type="common">China rose</name>
    <dbReference type="NCBI Taxonomy" id="74649"/>
    <lineage>
        <taxon>Eukaryota</taxon>
        <taxon>Viridiplantae</taxon>
        <taxon>Streptophyta</taxon>
        <taxon>Embryophyta</taxon>
        <taxon>Tracheophyta</taxon>
        <taxon>Spermatophyta</taxon>
        <taxon>Magnoliopsida</taxon>
        <taxon>eudicotyledons</taxon>
        <taxon>Gunneridae</taxon>
        <taxon>Pentapetalae</taxon>
        <taxon>rosids</taxon>
        <taxon>fabids</taxon>
        <taxon>Rosales</taxon>
        <taxon>Rosaceae</taxon>
        <taxon>Rosoideae</taxon>
        <taxon>Rosoideae incertae sedis</taxon>
        <taxon>Rosa</taxon>
    </lineage>
</organism>
<dbReference type="EMBL" id="PDCK01000045">
    <property type="protein sequence ID" value="PRQ15983.1"/>
    <property type="molecule type" value="Genomic_DNA"/>
</dbReference>
<gene>
    <name evidence="1" type="ORF">RchiOBHm_Chr7g0179311</name>
</gene>
<protein>
    <submittedName>
        <fullName evidence="1">Uncharacterized protein</fullName>
    </submittedName>
</protein>
<sequence length="50" mass="5924">MLYGSTQLRRVRSMHLSIPSVRCRCRTHHISILDRTRTIVDPDICSVRRM</sequence>
<dbReference type="AlphaFoldDB" id="A0A2P6P220"/>
<dbReference type="Proteomes" id="UP000238479">
    <property type="component" value="Chromosome 7"/>
</dbReference>
<evidence type="ECO:0000313" key="2">
    <source>
        <dbReference type="Proteomes" id="UP000238479"/>
    </source>
</evidence>
<name>A0A2P6P220_ROSCH</name>
<proteinExistence type="predicted"/>
<evidence type="ECO:0000313" key="1">
    <source>
        <dbReference type="EMBL" id="PRQ15983.1"/>
    </source>
</evidence>
<reference evidence="1 2" key="1">
    <citation type="journal article" date="2018" name="Nat. Genet.">
        <title>The Rosa genome provides new insights in the design of modern roses.</title>
        <authorList>
            <person name="Bendahmane M."/>
        </authorList>
    </citation>
    <scope>NUCLEOTIDE SEQUENCE [LARGE SCALE GENOMIC DNA]</scope>
    <source>
        <strain evidence="2">cv. Old Blush</strain>
    </source>
</reference>
<accession>A0A2P6P220</accession>
<dbReference type="Gramene" id="PRQ15983">
    <property type="protein sequence ID" value="PRQ15983"/>
    <property type="gene ID" value="RchiOBHm_Chr7g0179311"/>
</dbReference>
<comment type="caution">
    <text evidence="1">The sequence shown here is derived from an EMBL/GenBank/DDBJ whole genome shotgun (WGS) entry which is preliminary data.</text>
</comment>
<keyword evidence="2" id="KW-1185">Reference proteome</keyword>